<sequence length="52" mass="5629">MFIRQRLADACSTSADLGFATPAAVDDYEIEIRSLTNRSGRHPMLGFPSVSG</sequence>
<organism evidence="1">
    <name type="scientific">Mycobacterium xenopi 4042</name>
    <dbReference type="NCBI Taxonomy" id="1299334"/>
    <lineage>
        <taxon>Bacteria</taxon>
        <taxon>Bacillati</taxon>
        <taxon>Actinomycetota</taxon>
        <taxon>Actinomycetes</taxon>
        <taxon>Mycobacteriales</taxon>
        <taxon>Mycobacteriaceae</taxon>
        <taxon>Mycobacterium</taxon>
    </lineage>
</organism>
<accession>X8AMZ5</accession>
<dbReference type="AlphaFoldDB" id="X8AMZ5"/>
<comment type="caution">
    <text evidence="1">The sequence shown here is derived from an EMBL/GenBank/DDBJ whole genome shotgun (WGS) entry which is preliminary data.</text>
</comment>
<gene>
    <name evidence="1" type="ORF">I553_9047</name>
</gene>
<protein>
    <submittedName>
        <fullName evidence="1">Uncharacterized protein</fullName>
    </submittedName>
</protein>
<reference evidence="1" key="1">
    <citation type="submission" date="2014-01" db="EMBL/GenBank/DDBJ databases">
        <authorList>
            <person name="Brown-Elliot B."/>
            <person name="Wallace R."/>
            <person name="Lenaerts A."/>
            <person name="Ordway D."/>
            <person name="DeGroote M.A."/>
            <person name="Parker T."/>
            <person name="Sizemore C."/>
            <person name="Tallon L.J."/>
            <person name="Sadzewicz L.K."/>
            <person name="Sengamalay N."/>
            <person name="Fraser C.M."/>
            <person name="Hine E."/>
            <person name="Shefchek K.A."/>
            <person name="Das S.P."/>
            <person name="Tettelin H."/>
        </authorList>
    </citation>
    <scope>NUCLEOTIDE SEQUENCE [LARGE SCALE GENOMIC DNA]</scope>
    <source>
        <strain evidence="1">4042</strain>
    </source>
</reference>
<evidence type="ECO:0000313" key="1">
    <source>
        <dbReference type="EMBL" id="EUA32979.1"/>
    </source>
</evidence>
<name>X8AMZ5_MYCXE</name>
<proteinExistence type="predicted"/>
<dbReference type="EMBL" id="JAOB01000050">
    <property type="protein sequence ID" value="EUA32979.1"/>
    <property type="molecule type" value="Genomic_DNA"/>
</dbReference>